<dbReference type="GeneID" id="91475270"/>
<comment type="caution">
    <text evidence="2">The sequence shown here is derived from an EMBL/GenBank/DDBJ whole genome shotgun (WGS) entry which is preliminary data.</text>
</comment>
<evidence type="ECO:0000313" key="2">
    <source>
        <dbReference type="EMBL" id="GHI65878.1"/>
    </source>
</evidence>
<feature type="region of interest" description="Disordered" evidence="1">
    <location>
        <begin position="218"/>
        <end position="240"/>
    </location>
</feature>
<dbReference type="InterPro" id="IPR025335">
    <property type="entry name" value="DUF4241"/>
</dbReference>
<name>A0ABQ3SCM5_9ACTN</name>
<reference evidence="3" key="1">
    <citation type="submission" date="2023-07" db="EMBL/GenBank/DDBJ databases">
        <title>Whole genome shotgun sequence of Streptomyces cacaoi subsp. asoensis NBRC 13813.</title>
        <authorList>
            <person name="Komaki H."/>
            <person name="Tamura T."/>
        </authorList>
    </citation>
    <scope>NUCLEOTIDE SEQUENCE [LARGE SCALE GENOMIC DNA]</scope>
    <source>
        <strain evidence="3">NBRC 13813</strain>
    </source>
</reference>
<accession>A0ABQ3SCM5</accession>
<proteinExistence type="predicted"/>
<organism evidence="2 3">
    <name type="scientific">Streptomyces asoensis</name>
    <dbReference type="NCBI Taxonomy" id="249586"/>
    <lineage>
        <taxon>Bacteria</taxon>
        <taxon>Bacillati</taxon>
        <taxon>Actinomycetota</taxon>
        <taxon>Actinomycetes</taxon>
        <taxon>Kitasatosporales</taxon>
        <taxon>Streptomycetaceae</taxon>
        <taxon>Streptomyces</taxon>
    </lineage>
</organism>
<dbReference type="EMBL" id="BNEB01000006">
    <property type="protein sequence ID" value="GHI65878.1"/>
    <property type="molecule type" value="Genomic_DNA"/>
</dbReference>
<evidence type="ECO:0008006" key="4">
    <source>
        <dbReference type="Google" id="ProtNLM"/>
    </source>
</evidence>
<evidence type="ECO:0000313" key="3">
    <source>
        <dbReference type="Proteomes" id="UP000649259"/>
    </source>
</evidence>
<protein>
    <recommendedName>
        <fullName evidence="4">DUF4241 domain-containing protein</fullName>
    </recommendedName>
</protein>
<keyword evidence="3" id="KW-1185">Reference proteome</keyword>
<dbReference type="RefSeq" id="WP_189927175.1">
    <property type="nucleotide sequence ID" value="NZ_BMSI01000016.1"/>
</dbReference>
<gene>
    <name evidence="2" type="ORF">Saso_75280</name>
</gene>
<sequence>MPITAPDYSRYFTDGTSFACGRDMTGTLSAVRVGELALSTGQVVACDPFVYLGSGDVEPFTVAVEPGRYAVDAAVATLVRPGAEPESRPHTRVAAVRLVIRDVEVAGWELALLPGQDPAELGEEEYFGYGVDAGTGCFYDASAENAFPGTQEEKGAVWAAMESVGHGPDVFMAQGEDGHNLAGFTSGWGDGSYPTWIGRAADGSVACFLTDFFVVPHESESESETETGAGAGAETEVQAP</sequence>
<feature type="compositionally biased region" description="Low complexity" evidence="1">
    <location>
        <begin position="226"/>
        <end position="240"/>
    </location>
</feature>
<dbReference type="Pfam" id="PF14025">
    <property type="entry name" value="DUF4241"/>
    <property type="match status" value="1"/>
</dbReference>
<evidence type="ECO:0000256" key="1">
    <source>
        <dbReference type="SAM" id="MobiDB-lite"/>
    </source>
</evidence>
<dbReference type="Proteomes" id="UP000649259">
    <property type="component" value="Unassembled WGS sequence"/>
</dbReference>